<dbReference type="AlphaFoldDB" id="A0A150H493"/>
<gene>
    <name evidence="2" type="ORF">GPECTOR_1g798</name>
</gene>
<accession>A0A150H493</accession>
<evidence type="ECO:0000313" key="3">
    <source>
        <dbReference type="Proteomes" id="UP000075714"/>
    </source>
</evidence>
<dbReference type="OrthoDB" id="540479at2759"/>
<proteinExistence type="predicted"/>
<dbReference type="Proteomes" id="UP000075714">
    <property type="component" value="Unassembled WGS sequence"/>
</dbReference>
<feature type="region of interest" description="Disordered" evidence="1">
    <location>
        <begin position="550"/>
        <end position="576"/>
    </location>
</feature>
<name>A0A150H493_GONPE</name>
<comment type="caution">
    <text evidence="2">The sequence shown here is derived from an EMBL/GenBank/DDBJ whole genome shotgun (WGS) entry which is preliminary data.</text>
</comment>
<evidence type="ECO:0000256" key="1">
    <source>
        <dbReference type="SAM" id="MobiDB-lite"/>
    </source>
</evidence>
<sequence>MALELKLDRDKMHTLFSSWRLQPFATVSRHQISVTGRASGVESTALDFLHTRASVMRNHLLQTEGRLFVFTQTQDSGRYHLYELLPTPASDEGVLARQVAALTEDAGEEQHGGAVEAVVDCSLAVVAEPQQPAAVRGTGEGAGASSPGDGAAAAPSASGGSGGDISAVAWAMRGKESAGGQQRAACCEVYELTLRASEEVAAGQAGEAEAEAGTNTGIGGGARLSLSTVGVRLLLRTKLPPHLARVLPPSAASAGGAAGGGGAPIAPGCCALLLLGFDPNTVGLEEEDEEGPAPQGGGAAAAMDEDNDDDVDPRTLEAAAARLAHLTSAERSGPPPAAQWADIYKESGPDGVGAMGGEPVVDLAAWRLGERHGGGGAAGRAGAGAGAGAESGGERAAQPVWRLSCGAHRLLSAEGPLRAADPGQPAPPASQPPVLLGLTDDVDCAVLCVERAAADGHAAELQALHAVSIPALAYVAAGKTYKRHLLLASPAPAGGAAGRTQLAAVLVESQRFMYLYGATSVTQEYGRQQVVDLGLEDGEAVLGARLLESPPAEPAGSVAAQEGEGGAQGRDFRTGGAVEQTPGPIVMVATQRRLLSYRLRI</sequence>
<evidence type="ECO:0000313" key="2">
    <source>
        <dbReference type="EMBL" id="KXZ56884.1"/>
    </source>
</evidence>
<feature type="region of interest" description="Disordered" evidence="1">
    <location>
        <begin position="132"/>
        <end position="160"/>
    </location>
</feature>
<dbReference type="STRING" id="33097.A0A150H493"/>
<dbReference type="EMBL" id="LSYV01000002">
    <property type="protein sequence ID" value="KXZ56884.1"/>
    <property type="molecule type" value="Genomic_DNA"/>
</dbReference>
<feature type="compositionally biased region" description="Gly residues" evidence="1">
    <location>
        <begin position="374"/>
        <end position="391"/>
    </location>
</feature>
<organism evidence="2 3">
    <name type="scientific">Gonium pectorale</name>
    <name type="common">Green alga</name>
    <dbReference type="NCBI Taxonomy" id="33097"/>
    <lineage>
        <taxon>Eukaryota</taxon>
        <taxon>Viridiplantae</taxon>
        <taxon>Chlorophyta</taxon>
        <taxon>core chlorophytes</taxon>
        <taxon>Chlorophyceae</taxon>
        <taxon>CS clade</taxon>
        <taxon>Chlamydomonadales</taxon>
        <taxon>Volvocaceae</taxon>
        <taxon>Gonium</taxon>
    </lineage>
</organism>
<protein>
    <submittedName>
        <fullName evidence="2">Uncharacterized protein</fullName>
    </submittedName>
</protein>
<keyword evidence="3" id="KW-1185">Reference proteome</keyword>
<feature type="region of interest" description="Disordered" evidence="1">
    <location>
        <begin position="373"/>
        <end position="392"/>
    </location>
</feature>
<feature type="compositionally biased region" description="Low complexity" evidence="1">
    <location>
        <begin position="143"/>
        <end position="158"/>
    </location>
</feature>
<feature type="region of interest" description="Disordered" evidence="1">
    <location>
        <begin position="283"/>
        <end position="312"/>
    </location>
</feature>
<reference evidence="3" key="1">
    <citation type="journal article" date="2016" name="Nat. Commun.">
        <title>The Gonium pectorale genome demonstrates co-option of cell cycle regulation during the evolution of multicellularity.</title>
        <authorList>
            <person name="Hanschen E.R."/>
            <person name="Marriage T.N."/>
            <person name="Ferris P.J."/>
            <person name="Hamaji T."/>
            <person name="Toyoda A."/>
            <person name="Fujiyama A."/>
            <person name="Neme R."/>
            <person name="Noguchi H."/>
            <person name="Minakuchi Y."/>
            <person name="Suzuki M."/>
            <person name="Kawai-Toyooka H."/>
            <person name="Smith D.R."/>
            <person name="Sparks H."/>
            <person name="Anderson J."/>
            <person name="Bakaric R."/>
            <person name="Luria V."/>
            <person name="Karger A."/>
            <person name="Kirschner M.W."/>
            <person name="Durand P.M."/>
            <person name="Michod R.E."/>
            <person name="Nozaki H."/>
            <person name="Olson B.J."/>
        </authorList>
    </citation>
    <scope>NUCLEOTIDE SEQUENCE [LARGE SCALE GENOMIC DNA]</scope>
    <source>
        <strain evidence="3">NIES-2863</strain>
    </source>
</reference>